<sequence length="64" mass="7021">MLFNIKLNNFKSFSSETEIPLAPITLIYGPNSSGKSIIIQALLALKQSLIGNNKTVNLYLLVNV</sequence>
<dbReference type="InterPro" id="IPR041685">
    <property type="entry name" value="AAA_GajA/Old/RecF-like"/>
</dbReference>
<dbReference type="EMBL" id="CP056165">
    <property type="protein sequence ID" value="QLX30727.1"/>
    <property type="molecule type" value="Genomic_DNA"/>
</dbReference>
<reference evidence="2 3" key="1">
    <citation type="submission" date="2020-06" db="EMBL/GenBank/DDBJ databases">
        <title>REHAB project genomes.</title>
        <authorList>
            <person name="Shaw L.P."/>
        </authorList>
    </citation>
    <scope>NUCLEOTIDE SEQUENCE [LARGE SCALE GENOMIC DNA]</scope>
    <source>
        <strain evidence="2 3">RHBSTW-00777</strain>
    </source>
</reference>
<feature type="domain" description="Endonuclease GajA/Old nuclease/RecF-like AAA" evidence="1">
    <location>
        <begin position="1"/>
        <end position="49"/>
    </location>
</feature>
<evidence type="ECO:0000313" key="3">
    <source>
        <dbReference type="Proteomes" id="UP000512146"/>
    </source>
</evidence>
<name>A0A7L6LAA2_9ESCH</name>
<evidence type="ECO:0000259" key="1">
    <source>
        <dbReference type="Pfam" id="PF13175"/>
    </source>
</evidence>
<gene>
    <name evidence="2" type="ORF">HV276_13925</name>
</gene>
<dbReference type="RefSeq" id="WP_181502854.1">
    <property type="nucleotide sequence ID" value="NZ_CAKAEK010000146.1"/>
</dbReference>
<organism evidence="2 3">
    <name type="scientific">Escherichia marmotae</name>
    <dbReference type="NCBI Taxonomy" id="1499973"/>
    <lineage>
        <taxon>Bacteria</taxon>
        <taxon>Pseudomonadati</taxon>
        <taxon>Pseudomonadota</taxon>
        <taxon>Gammaproteobacteria</taxon>
        <taxon>Enterobacterales</taxon>
        <taxon>Enterobacteriaceae</taxon>
        <taxon>Escherichia</taxon>
    </lineage>
</organism>
<dbReference type="SUPFAM" id="SSF52540">
    <property type="entry name" value="P-loop containing nucleoside triphosphate hydrolases"/>
    <property type="match status" value="1"/>
</dbReference>
<protein>
    <submittedName>
        <fullName evidence="2">AAA family ATPase</fullName>
    </submittedName>
</protein>
<dbReference type="InterPro" id="IPR027417">
    <property type="entry name" value="P-loop_NTPase"/>
</dbReference>
<evidence type="ECO:0000313" key="2">
    <source>
        <dbReference type="EMBL" id="QLX30727.1"/>
    </source>
</evidence>
<proteinExistence type="predicted"/>
<dbReference type="Gene3D" id="3.40.50.300">
    <property type="entry name" value="P-loop containing nucleotide triphosphate hydrolases"/>
    <property type="match status" value="1"/>
</dbReference>
<dbReference type="Pfam" id="PF13175">
    <property type="entry name" value="AAA_15"/>
    <property type="match status" value="1"/>
</dbReference>
<dbReference type="AlphaFoldDB" id="A0A7L6LAA2"/>
<accession>A0A7L6LAA2</accession>
<dbReference type="Proteomes" id="UP000512146">
    <property type="component" value="Chromosome"/>
</dbReference>